<organism evidence="7 8">
    <name type="scientific">Cimex lectularius</name>
    <name type="common">Bed bug</name>
    <name type="synonym">Acanthia lectularia</name>
    <dbReference type="NCBI Taxonomy" id="79782"/>
    <lineage>
        <taxon>Eukaryota</taxon>
        <taxon>Metazoa</taxon>
        <taxon>Ecdysozoa</taxon>
        <taxon>Arthropoda</taxon>
        <taxon>Hexapoda</taxon>
        <taxon>Insecta</taxon>
        <taxon>Pterygota</taxon>
        <taxon>Neoptera</taxon>
        <taxon>Paraneoptera</taxon>
        <taxon>Hemiptera</taxon>
        <taxon>Heteroptera</taxon>
        <taxon>Panheteroptera</taxon>
        <taxon>Cimicomorpha</taxon>
        <taxon>Cimicidae</taxon>
        <taxon>Cimex</taxon>
    </lineage>
</organism>
<dbReference type="GO" id="GO:0000049">
    <property type="term" value="F:tRNA binding"/>
    <property type="evidence" value="ECO:0007669"/>
    <property type="project" value="InterPro"/>
</dbReference>
<dbReference type="Gene3D" id="3.30.930.10">
    <property type="entry name" value="Bira Bifunctional Protein, Domain 2"/>
    <property type="match status" value="1"/>
</dbReference>
<dbReference type="RefSeq" id="XP_014252953.1">
    <property type="nucleotide sequence ID" value="XM_014397467.1"/>
</dbReference>
<evidence type="ECO:0000256" key="1">
    <source>
        <dbReference type="ARBA" id="ARBA00022598"/>
    </source>
</evidence>
<evidence type="ECO:0000313" key="8">
    <source>
        <dbReference type="Proteomes" id="UP000494040"/>
    </source>
</evidence>
<dbReference type="Pfam" id="PF01409">
    <property type="entry name" value="tRNA-synt_2d"/>
    <property type="match status" value="1"/>
</dbReference>
<accession>A0A8I6TIU4</accession>
<keyword evidence="2" id="KW-0547">Nucleotide-binding</keyword>
<keyword evidence="8" id="KW-1185">Reference proteome</keyword>
<dbReference type="GO" id="GO:0006412">
    <property type="term" value="P:translation"/>
    <property type="evidence" value="ECO:0007669"/>
    <property type="project" value="UniProtKB-KW"/>
</dbReference>
<evidence type="ECO:0000259" key="6">
    <source>
        <dbReference type="PROSITE" id="PS50862"/>
    </source>
</evidence>
<name>A0A8I6TIU4_CIMLE</name>
<evidence type="ECO:0000256" key="2">
    <source>
        <dbReference type="ARBA" id="ARBA00022741"/>
    </source>
</evidence>
<dbReference type="InterPro" id="IPR006195">
    <property type="entry name" value="aa-tRNA-synth_II"/>
</dbReference>
<dbReference type="EnsemblMetazoa" id="XM_014397467.1">
    <property type="protein sequence ID" value="XP_014252953.1"/>
    <property type="gene ID" value="LOC106668573"/>
</dbReference>
<dbReference type="Gene3D" id="3.30.1370.240">
    <property type="match status" value="1"/>
</dbReference>
<dbReference type="KEGG" id="clec:106668573"/>
<proteinExistence type="predicted"/>
<dbReference type="GO" id="GO:0005524">
    <property type="term" value="F:ATP binding"/>
    <property type="evidence" value="ECO:0007669"/>
    <property type="project" value="UniProtKB-KW"/>
</dbReference>
<keyword evidence="3" id="KW-0067">ATP-binding</keyword>
<dbReference type="PROSITE" id="PS50862">
    <property type="entry name" value="AA_TRNA_LIGASE_II"/>
    <property type="match status" value="1"/>
</dbReference>
<dbReference type="SUPFAM" id="SSF55681">
    <property type="entry name" value="Class II aaRS and biotin synthetases"/>
    <property type="match status" value="1"/>
</dbReference>
<dbReference type="InterPro" id="IPR045864">
    <property type="entry name" value="aa-tRNA-synth_II/BPL/LPL"/>
</dbReference>
<dbReference type="GeneID" id="106668573"/>
<reference evidence="7" key="1">
    <citation type="submission" date="2022-01" db="UniProtKB">
        <authorList>
            <consortium name="EnsemblMetazoa"/>
        </authorList>
    </citation>
    <scope>IDENTIFICATION</scope>
</reference>
<dbReference type="GO" id="GO:0043039">
    <property type="term" value="P:tRNA aminoacylation"/>
    <property type="evidence" value="ECO:0007669"/>
    <property type="project" value="InterPro"/>
</dbReference>
<dbReference type="GO" id="GO:0004812">
    <property type="term" value="F:aminoacyl-tRNA ligase activity"/>
    <property type="evidence" value="ECO:0007669"/>
    <property type="project" value="UniProtKB-KW"/>
</dbReference>
<dbReference type="Proteomes" id="UP000494040">
    <property type="component" value="Unassembled WGS sequence"/>
</dbReference>
<evidence type="ECO:0000256" key="4">
    <source>
        <dbReference type="ARBA" id="ARBA00022917"/>
    </source>
</evidence>
<feature type="domain" description="Aminoacyl-transfer RNA synthetases class-II family profile" evidence="6">
    <location>
        <begin position="125"/>
        <end position="325"/>
    </location>
</feature>
<dbReference type="OrthoDB" id="238316at2759"/>
<dbReference type="InterPro" id="IPR002319">
    <property type="entry name" value="Phenylalanyl-tRNA_Synthase"/>
</dbReference>
<keyword evidence="5" id="KW-0030">Aminoacyl-tRNA synthetase</keyword>
<dbReference type="AlphaFoldDB" id="A0A8I6TIU4"/>
<evidence type="ECO:0000256" key="5">
    <source>
        <dbReference type="ARBA" id="ARBA00023146"/>
    </source>
</evidence>
<protein>
    <recommendedName>
        <fullName evidence="6">Aminoacyl-transfer RNA synthetases class-II family profile domain-containing protein</fullName>
    </recommendedName>
</protein>
<evidence type="ECO:0000256" key="3">
    <source>
        <dbReference type="ARBA" id="ARBA00022840"/>
    </source>
</evidence>
<keyword evidence="1" id="KW-0436">Ligase</keyword>
<evidence type="ECO:0000313" key="7">
    <source>
        <dbReference type="EnsemblMetazoa" id="XP_014252953.1"/>
    </source>
</evidence>
<sequence>MELCNRIIRVLSNAHKDSIIASQFLANNLQCEHKNVVDCIRQLQKINDFLLVEEQEDENDEESQFSFNGVNVRKGRNFDPKMKVSSELTDNILQSEDWKKYYFLPYDFDKMGDPASGGQMNYVLNFLRATRDSLLELGFQEALAHSRYVDSEENNTLTVSLKDEVFFTNKSSYLQTEESVFKTMVREIKAYPAKLFSVGKAFKNIKDDNMKLHEFHDLQILLADEDVHFSDLIGIIVKFFEKIGIGKVEFKPGYSPLTEPTLDTTIYHGELDKWLTIGSAGMVREEIIEELVDNTNVTFLHWKFSIEKLSLVKLDATDVKEVLLSSV</sequence>
<keyword evidence="4" id="KW-0648">Protein biosynthesis</keyword>